<evidence type="ECO:0000313" key="2">
    <source>
        <dbReference type="EMBL" id="KAH9360388.1"/>
    </source>
</evidence>
<proteinExistence type="predicted"/>
<name>A0A9J6FE12_HAELO</name>
<reference evidence="2 3" key="1">
    <citation type="journal article" date="2020" name="Cell">
        <title>Large-Scale Comparative Analyses of Tick Genomes Elucidate Their Genetic Diversity and Vector Capacities.</title>
        <authorList>
            <consortium name="Tick Genome and Microbiome Consortium (TIGMIC)"/>
            <person name="Jia N."/>
            <person name="Wang J."/>
            <person name="Shi W."/>
            <person name="Du L."/>
            <person name="Sun Y."/>
            <person name="Zhan W."/>
            <person name="Jiang J.F."/>
            <person name="Wang Q."/>
            <person name="Zhang B."/>
            <person name="Ji P."/>
            <person name="Bell-Sakyi L."/>
            <person name="Cui X.M."/>
            <person name="Yuan T.T."/>
            <person name="Jiang B.G."/>
            <person name="Yang W.F."/>
            <person name="Lam T.T."/>
            <person name="Chang Q.C."/>
            <person name="Ding S.J."/>
            <person name="Wang X.J."/>
            <person name="Zhu J.G."/>
            <person name="Ruan X.D."/>
            <person name="Zhao L."/>
            <person name="Wei J.T."/>
            <person name="Ye R.Z."/>
            <person name="Que T.C."/>
            <person name="Du C.H."/>
            <person name="Zhou Y.H."/>
            <person name="Cheng J.X."/>
            <person name="Dai P.F."/>
            <person name="Guo W.B."/>
            <person name="Han X.H."/>
            <person name="Huang E.J."/>
            <person name="Li L.F."/>
            <person name="Wei W."/>
            <person name="Gao Y.C."/>
            <person name="Liu J.Z."/>
            <person name="Shao H.Z."/>
            <person name="Wang X."/>
            <person name="Wang C.C."/>
            <person name="Yang T.C."/>
            <person name="Huo Q.B."/>
            <person name="Li W."/>
            <person name="Chen H.Y."/>
            <person name="Chen S.E."/>
            <person name="Zhou L.G."/>
            <person name="Ni X.B."/>
            <person name="Tian J.H."/>
            <person name="Sheng Y."/>
            <person name="Liu T."/>
            <person name="Pan Y.S."/>
            <person name="Xia L.Y."/>
            <person name="Li J."/>
            <person name="Zhao F."/>
            <person name="Cao W.C."/>
        </authorList>
    </citation>
    <scope>NUCLEOTIDE SEQUENCE [LARGE SCALE GENOMIC DNA]</scope>
    <source>
        <strain evidence="2">HaeL-2018</strain>
    </source>
</reference>
<dbReference type="SUPFAM" id="SSF56219">
    <property type="entry name" value="DNase I-like"/>
    <property type="match status" value="1"/>
</dbReference>
<sequence>MDRASTTATTTAVKGLLVWHWNCNGFAGKKPVLQQHLQQVSRKPDIIMLQETRIEEVKLSGYRSHASPPSLRAVAGSSGRGVCTLVRKHLPYVEHELLSKSTIEHTMV</sequence>
<dbReference type="Proteomes" id="UP000821853">
    <property type="component" value="Chromosome 1"/>
</dbReference>
<dbReference type="Pfam" id="PF03372">
    <property type="entry name" value="Exo_endo_phos"/>
    <property type="match status" value="1"/>
</dbReference>
<keyword evidence="3" id="KW-1185">Reference proteome</keyword>
<gene>
    <name evidence="2" type="ORF">HPB48_008386</name>
</gene>
<dbReference type="InterPro" id="IPR036691">
    <property type="entry name" value="Endo/exonu/phosph_ase_sf"/>
</dbReference>
<evidence type="ECO:0000313" key="3">
    <source>
        <dbReference type="Proteomes" id="UP000821853"/>
    </source>
</evidence>
<protein>
    <recommendedName>
        <fullName evidence="1">Endonuclease/exonuclease/phosphatase domain-containing protein</fullName>
    </recommendedName>
</protein>
<dbReference type="OrthoDB" id="6538096at2759"/>
<dbReference type="GO" id="GO:0003824">
    <property type="term" value="F:catalytic activity"/>
    <property type="evidence" value="ECO:0007669"/>
    <property type="project" value="InterPro"/>
</dbReference>
<organism evidence="2 3">
    <name type="scientific">Haemaphysalis longicornis</name>
    <name type="common">Bush tick</name>
    <dbReference type="NCBI Taxonomy" id="44386"/>
    <lineage>
        <taxon>Eukaryota</taxon>
        <taxon>Metazoa</taxon>
        <taxon>Ecdysozoa</taxon>
        <taxon>Arthropoda</taxon>
        <taxon>Chelicerata</taxon>
        <taxon>Arachnida</taxon>
        <taxon>Acari</taxon>
        <taxon>Parasitiformes</taxon>
        <taxon>Ixodida</taxon>
        <taxon>Ixodoidea</taxon>
        <taxon>Ixodidae</taxon>
        <taxon>Haemaphysalinae</taxon>
        <taxon>Haemaphysalis</taxon>
    </lineage>
</organism>
<dbReference type="VEuPathDB" id="VectorBase:HLOH_053322"/>
<feature type="domain" description="Endonuclease/exonuclease/phosphatase" evidence="1">
    <location>
        <begin position="21"/>
        <end position="93"/>
    </location>
</feature>
<dbReference type="InterPro" id="IPR005135">
    <property type="entry name" value="Endo/exonuclease/phosphatase"/>
</dbReference>
<comment type="caution">
    <text evidence="2">The sequence shown here is derived from an EMBL/GenBank/DDBJ whole genome shotgun (WGS) entry which is preliminary data.</text>
</comment>
<dbReference type="Gene3D" id="3.60.10.10">
    <property type="entry name" value="Endonuclease/exonuclease/phosphatase"/>
    <property type="match status" value="1"/>
</dbReference>
<evidence type="ECO:0000259" key="1">
    <source>
        <dbReference type="Pfam" id="PF03372"/>
    </source>
</evidence>
<dbReference type="AlphaFoldDB" id="A0A9J6FE12"/>
<dbReference type="EMBL" id="JABSTR010000001">
    <property type="protein sequence ID" value="KAH9360388.1"/>
    <property type="molecule type" value="Genomic_DNA"/>
</dbReference>
<accession>A0A9J6FE12</accession>